<feature type="domain" description="Bacillithiol biosynthesis BshC C-terminal coiled-coil" evidence="4">
    <location>
        <begin position="379"/>
        <end position="534"/>
    </location>
</feature>
<evidence type="ECO:0000313" key="5">
    <source>
        <dbReference type="EMBL" id="MFD2834422.1"/>
    </source>
</evidence>
<protein>
    <recommendedName>
        <fullName evidence="2">Putative cysteine ligase BshC</fullName>
        <ecNumber evidence="2">6.-.-.-</ecNumber>
    </recommendedName>
</protein>
<dbReference type="NCBIfam" id="TIGR03998">
    <property type="entry name" value="thiol_BshC"/>
    <property type="match status" value="1"/>
</dbReference>
<dbReference type="InterPro" id="IPR055399">
    <property type="entry name" value="CC_BshC"/>
</dbReference>
<comment type="caution">
    <text evidence="5">The sequence shown here is derived from an EMBL/GenBank/DDBJ whole genome shotgun (WGS) entry which is preliminary data.</text>
</comment>
<dbReference type="EC" id="6.-.-.-" evidence="2"/>
<dbReference type="InterPro" id="IPR011199">
    <property type="entry name" value="Bacillithiol_biosynth_BshC"/>
</dbReference>
<proteinExistence type="inferred from homology"/>
<feature type="coiled-coil region" evidence="2">
    <location>
        <begin position="462"/>
        <end position="490"/>
    </location>
</feature>
<keyword evidence="2" id="KW-0175">Coiled coil</keyword>
<feature type="domain" description="Bacillithiol biosynthesis BshC N-terminal Rossmann-like" evidence="3">
    <location>
        <begin position="1"/>
        <end position="377"/>
    </location>
</feature>
<evidence type="ECO:0000256" key="1">
    <source>
        <dbReference type="ARBA" id="ARBA00022598"/>
    </source>
</evidence>
<dbReference type="EMBL" id="JBHUOJ010000032">
    <property type="protein sequence ID" value="MFD2834422.1"/>
    <property type="molecule type" value="Genomic_DNA"/>
</dbReference>
<dbReference type="HAMAP" id="MF_01867">
    <property type="entry name" value="BshC"/>
    <property type="match status" value="1"/>
</dbReference>
<evidence type="ECO:0000259" key="4">
    <source>
        <dbReference type="Pfam" id="PF24850"/>
    </source>
</evidence>
<dbReference type="Pfam" id="PF10079">
    <property type="entry name" value="Rossmann-like_BshC"/>
    <property type="match status" value="1"/>
</dbReference>
<dbReference type="Proteomes" id="UP001597438">
    <property type="component" value="Unassembled WGS sequence"/>
</dbReference>
<dbReference type="RefSeq" id="WP_251738951.1">
    <property type="nucleotide sequence ID" value="NZ_JBHUOJ010000032.1"/>
</dbReference>
<dbReference type="Pfam" id="PF24850">
    <property type="entry name" value="CC_BshC"/>
    <property type="match status" value="1"/>
</dbReference>
<comment type="similarity">
    <text evidence="2">Belongs to the BshC family.</text>
</comment>
<evidence type="ECO:0000313" key="6">
    <source>
        <dbReference type="Proteomes" id="UP001597438"/>
    </source>
</evidence>
<name>A0ABW5X7K9_9FLAO</name>
<evidence type="ECO:0000259" key="3">
    <source>
        <dbReference type="Pfam" id="PF10079"/>
    </source>
</evidence>
<organism evidence="5 6">
    <name type="scientific">Christiangramia antarctica</name>
    <dbReference type="NCBI Taxonomy" id="2058158"/>
    <lineage>
        <taxon>Bacteria</taxon>
        <taxon>Pseudomonadati</taxon>
        <taxon>Bacteroidota</taxon>
        <taxon>Flavobacteriia</taxon>
        <taxon>Flavobacteriales</taxon>
        <taxon>Flavobacteriaceae</taxon>
        <taxon>Christiangramia</taxon>
    </lineage>
</organism>
<keyword evidence="1 2" id="KW-0436">Ligase</keyword>
<sequence length="538" mass="63292">MPSDCISYSETNYFSPLILDYLDQKNELKQFYNRFPHLDNFSEQIAEKSKNYDHSIRKDLVLTLQKQYKHLEISEKTRENIDLLKRDNTYTVITGHQLNLFTGPLYFLYKIVSTINLAEQLSEKYKEQNFVPVYWMATEDHDFEEINFFNLNGKKFNWANAEEKAGRAPVGVLSTEGLEEVFKLFAAEIGAGKNAEYLKDLFRKGYLEHDNLTDATRFIANKLFGKYGLVILDAEDKNLKKHFSAQVKNELFEHVSLENSSKSIAKLEELGYSVQVNPREINLFYVTEDFRERIIAKEDKFYVNDTNISWIREDIESEVNNHPEKFSPNVMLRPLYQEVILPNLCYIGGGGELAYWLELKNYFEAENVCFPMLLLRNSALLQTEKQDEKRQKLNIDLKELFLQQHELINRKVRKISNINIDFGPQKEHLIEQFQAMYEIAEKTDPTFLNAVKAQEVKQLKGLDHLEKRLLKAQKRKLKDEVERIAKLQNDLFPHHSLQERQTNFSEFYLEYGEELISKLKEELDPLHSQFKVLTFGKK</sequence>
<dbReference type="InterPro" id="IPR055398">
    <property type="entry name" value="Rossmann-like_BshC"/>
</dbReference>
<reference evidence="6" key="1">
    <citation type="journal article" date="2019" name="Int. J. Syst. Evol. Microbiol.">
        <title>The Global Catalogue of Microorganisms (GCM) 10K type strain sequencing project: providing services to taxonomists for standard genome sequencing and annotation.</title>
        <authorList>
            <consortium name="The Broad Institute Genomics Platform"/>
            <consortium name="The Broad Institute Genome Sequencing Center for Infectious Disease"/>
            <person name="Wu L."/>
            <person name="Ma J."/>
        </authorList>
    </citation>
    <scope>NUCLEOTIDE SEQUENCE [LARGE SCALE GENOMIC DNA]</scope>
    <source>
        <strain evidence="6">KCTC 52925</strain>
    </source>
</reference>
<dbReference type="PIRSF" id="PIRSF012535">
    <property type="entry name" value="UCP012535"/>
    <property type="match status" value="1"/>
</dbReference>
<evidence type="ECO:0000256" key="2">
    <source>
        <dbReference type="HAMAP-Rule" id="MF_01867"/>
    </source>
</evidence>
<keyword evidence="6" id="KW-1185">Reference proteome</keyword>
<accession>A0ABW5X7K9</accession>
<gene>
    <name evidence="2 5" type="primary">bshC</name>
    <name evidence="5" type="ORF">ACFSYS_14110</name>
</gene>